<dbReference type="Proteomes" id="UP001274830">
    <property type="component" value="Unassembled WGS sequence"/>
</dbReference>
<feature type="compositionally biased region" description="Basic and acidic residues" evidence="1">
    <location>
        <begin position="58"/>
        <end position="69"/>
    </location>
</feature>
<organism evidence="2 3">
    <name type="scientific">Recurvomyces mirabilis</name>
    <dbReference type="NCBI Taxonomy" id="574656"/>
    <lineage>
        <taxon>Eukaryota</taxon>
        <taxon>Fungi</taxon>
        <taxon>Dikarya</taxon>
        <taxon>Ascomycota</taxon>
        <taxon>Pezizomycotina</taxon>
        <taxon>Dothideomycetes</taxon>
        <taxon>Dothideomycetidae</taxon>
        <taxon>Mycosphaerellales</taxon>
        <taxon>Teratosphaeriaceae</taxon>
        <taxon>Recurvomyces</taxon>
    </lineage>
</organism>
<name>A0AAE0TNQ3_9PEZI</name>
<feature type="compositionally biased region" description="Basic and acidic residues" evidence="1">
    <location>
        <begin position="115"/>
        <end position="131"/>
    </location>
</feature>
<proteinExistence type="predicted"/>
<evidence type="ECO:0000313" key="2">
    <source>
        <dbReference type="EMBL" id="KAK3670649.1"/>
    </source>
</evidence>
<sequence>MAQARTPSQLDQDAGADVRCTRCLRSRARDAFVTASGKTRKTCYQCREQDRCAKQISRADAHCQPHQDPNDAVPNARRGTDEELVNEEQESQAHTKQQSGWSWGRLTVQEEDTDKEWKEGMEKHQSGETKP</sequence>
<feature type="region of interest" description="Disordered" evidence="1">
    <location>
        <begin position="58"/>
        <end position="131"/>
    </location>
</feature>
<feature type="compositionally biased region" description="Polar residues" evidence="1">
    <location>
        <begin position="92"/>
        <end position="101"/>
    </location>
</feature>
<dbReference type="AlphaFoldDB" id="A0AAE0TNQ3"/>
<keyword evidence="3" id="KW-1185">Reference proteome</keyword>
<evidence type="ECO:0000256" key="1">
    <source>
        <dbReference type="SAM" id="MobiDB-lite"/>
    </source>
</evidence>
<accession>A0AAE0TNQ3</accession>
<evidence type="ECO:0000313" key="3">
    <source>
        <dbReference type="Proteomes" id="UP001274830"/>
    </source>
</evidence>
<protein>
    <submittedName>
        <fullName evidence="2">Uncharacterized protein</fullName>
    </submittedName>
</protein>
<dbReference type="EMBL" id="JAUTXT010000053">
    <property type="protein sequence ID" value="KAK3670649.1"/>
    <property type="molecule type" value="Genomic_DNA"/>
</dbReference>
<comment type="caution">
    <text evidence="2">The sequence shown here is derived from an EMBL/GenBank/DDBJ whole genome shotgun (WGS) entry which is preliminary data.</text>
</comment>
<reference evidence="2" key="1">
    <citation type="submission" date="2023-07" db="EMBL/GenBank/DDBJ databases">
        <title>Black Yeasts Isolated from many extreme environments.</title>
        <authorList>
            <person name="Coleine C."/>
            <person name="Stajich J.E."/>
            <person name="Selbmann L."/>
        </authorList>
    </citation>
    <scope>NUCLEOTIDE SEQUENCE</scope>
    <source>
        <strain evidence="2">CCFEE 5485</strain>
    </source>
</reference>
<gene>
    <name evidence="2" type="ORF">LTR78_009484</name>
</gene>